<keyword evidence="2" id="KW-1185">Reference proteome</keyword>
<evidence type="ECO:0000313" key="1">
    <source>
        <dbReference type="EMBL" id="KAJ0173391.1"/>
    </source>
</evidence>
<comment type="caution">
    <text evidence="1">The sequence shown here is derived from an EMBL/GenBank/DDBJ whole genome shotgun (WGS) entry which is preliminary data.</text>
</comment>
<name>A0ACC1CPK8_9NEOP</name>
<protein>
    <submittedName>
        <fullName evidence="1">Uncharacterized protein</fullName>
    </submittedName>
</protein>
<reference evidence="1 2" key="1">
    <citation type="journal article" date="2021" name="Front. Genet.">
        <title>Chromosome-Level Genome Assembly Reveals Significant Gene Expansion in the Toll and IMD Signaling Pathways of Dendrolimus kikuchii.</title>
        <authorList>
            <person name="Zhou J."/>
            <person name="Wu P."/>
            <person name="Xiong Z."/>
            <person name="Liu N."/>
            <person name="Zhao N."/>
            <person name="Ji M."/>
            <person name="Qiu Y."/>
            <person name="Yang B."/>
        </authorList>
    </citation>
    <scope>NUCLEOTIDE SEQUENCE [LARGE SCALE GENOMIC DNA]</scope>
    <source>
        <strain evidence="1">Ann1</strain>
    </source>
</reference>
<gene>
    <name evidence="1" type="ORF">K1T71_011567</name>
</gene>
<sequence>MSKSECPEGNHSGAQSADGSTTIILEKYLPANYEALVGCDLNERSVRFANEKYANHRISFQVLDIQGELPARLRGSFDHVFSFYTIHWIRDQVKTFRNVFELLVEGGDCLLLVMGRHTTYSLYLALAQSQRWAKYLERVYDLVSPYYDCEEPDLKISKMMEDIGFKYVDVRCKQLSCEYNPLDQYKKLLTAIDPFGIPEQLMKEFLTDCERVLRDMRLLHTTKSGVDALKIHYNLLVIHARK</sequence>
<proteinExistence type="predicted"/>
<dbReference type="EMBL" id="CM034406">
    <property type="protein sequence ID" value="KAJ0173391.1"/>
    <property type="molecule type" value="Genomic_DNA"/>
</dbReference>
<organism evidence="1 2">
    <name type="scientific">Dendrolimus kikuchii</name>
    <dbReference type="NCBI Taxonomy" id="765133"/>
    <lineage>
        <taxon>Eukaryota</taxon>
        <taxon>Metazoa</taxon>
        <taxon>Ecdysozoa</taxon>
        <taxon>Arthropoda</taxon>
        <taxon>Hexapoda</taxon>
        <taxon>Insecta</taxon>
        <taxon>Pterygota</taxon>
        <taxon>Neoptera</taxon>
        <taxon>Endopterygota</taxon>
        <taxon>Lepidoptera</taxon>
        <taxon>Glossata</taxon>
        <taxon>Ditrysia</taxon>
        <taxon>Bombycoidea</taxon>
        <taxon>Lasiocampidae</taxon>
        <taxon>Dendrolimus</taxon>
    </lineage>
</organism>
<accession>A0ACC1CPK8</accession>
<evidence type="ECO:0000313" key="2">
    <source>
        <dbReference type="Proteomes" id="UP000824533"/>
    </source>
</evidence>
<dbReference type="Proteomes" id="UP000824533">
    <property type="component" value="Linkage Group LG20"/>
</dbReference>